<dbReference type="SUPFAM" id="SSF53756">
    <property type="entry name" value="UDP-Glycosyltransferase/glycogen phosphorylase"/>
    <property type="match status" value="1"/>
</dbReference>
<feature type="domain" description="Glycosyl transferase family 28 C-terminal" evidence="1">
    <location>
        <begin position="237"/>
        <end position="363"/>
    </location>
</feature>
<dbReference type="Pfam" id="PF04101">
    <property type="entry name" value="Glyco_tran_28_C"/>
    <property type="match status" value="1"/>
</dbReference>
<dbReference type="PIRSF" id="PIRSF017085">
    <property type="entry name" value="Glycosyltransf_RedA_prd"/>
    <property type="match status" value="1"/>
</dbReference>
<protein>
    <submittedName>
        <fullName evidence="2">Membrane protein</fullName>
    </submittedName>
</protein>
<dbReference type="EMBL" id="AP026709">
    <property type="protein sequence ID" value="BDQ38136.1"/>
    <property type="molecule type" value="Genomic_DNA"/>
</dbReference>
<dbReference type="InterPro" id="IPR016683">
    <property type="entry name" value="Glyco_trans_28_RedA_prd"/>
</dbReference>
<evidence type="ECO:0000313" key="2">
    <source>
        <dbReference type="EMBL" id="BDQ38136.1"/>
    </source>
</evidence>
<keyword evidence="3" id="KW-1185">Reference proteome</keyword>
<evidence type="ECO:0000313" key="3">
    <source>
        <dbReference type="Proteomes" id="UP001317742"/>
    </source>
</evidence>
<organism evidence="2 3">
    <name type="scientific">Pseudodesulfovibrio nedwellii</name>
    <dbReference type="NCBI Taxonomy" id="2973072"/>
    <lineage>
        <taxon>Bacteria</taxon>
        <taxon>Pseudomonadati</taxon>
        <taxon>Thermodesulfobacteriota</taxon>
        <taxon>Desulfovibrionia</taxon>
        <taxon>Desulfovibrionales</taxon>
        <taxon>Desulfovibrionaceae</taxon>
    </lineage>
</organism>
<gene>
    <name evidence="2" type="ORF">SYK_24960</name>
</gene>
<reference evidence="2 3" key="1">
    <citation type="submission" date="2022-08" db="EMBL/GenBank/DDBJ databases">
        <title>Genome Sequence of the sulphate-reducing bacterium, Pseudodesulfovibrio sp. SYK.</title>
        <authorList>
            <person name="Kondo R."/>
            <person name="Kataoka T."/>
        </authorList>
    </citation>
    <scope>NUCLEOTIDE SEQUENCE [LARGE SCALE GENOMIC DNA]</scope>
    <source>
        <strain evidence="2 3">SYK</strain>
    </source>
</reference>
<evidence type="ECO:0000259" key="1">
    <source>
        <dbReference type="Pfam" id="PF04101"/>
    </source>
</evidence>
<proteinExistence type="predicted"/>
<dbReference type="RefSeq" id="WP_281760642.1">
    <property type="nucleotide sequence ID" value="NZ_AP026709.1"/>
</dbReference>
<dbReference type="Gene3D" id="3.40.50.2000">
    <property type="entry name" value="Glycogen Phosphorylase B"/>
    <property type="match status" value="1"/>
</dbReference>
<dbReference type="PANTHER" id="PTHR21015:SF28">
    <property type="entry name" value="SLL1722 PROTEIN"/>
    <property type="match status" value="1"/>
</dbReference>
<dbReference type="Proteomes" id="UP001317742">
    <property type="component" value="Chromosome"/>
</dbReference>
<accession>A0ABM8B2V9</accession>
<dbReference type="InterPro" id="IPR007235">
    <property type="entry name" value="Glyco_trans_28_C"/>
</dbReference>
<sequence>MESKAYNILMYSHDTYGLGHIRRTMAIARNLVAQDVNILIVTGSPIVGRYTMPKGIDFVRMPGMIKKTNAIYVPHSIKVDPKIAISIRKNIISATAKAFKPDLFVVDKVPTGLKGEVLPTLKWIKKNLPCTRVVLGLRDILDDAESTRADWKRKQFPEVLRDLYSEIWVYGYKAMYDPITEYAFPDDIAEKTVFTGYIPRKVPRTRKVRRKHKQVVVTIGGGGDGYNVLDTYLKMLETNGTVDFKTLMITGPFLSPERLDELADRARALKVQIKPFVRNMEKRMAKADLVVSMGGYNTMCEILSLKKPALIIPRDNPRQEQLIRAKVFKKRGLCDFIKWGEVTPETMRKKINGLLENPTPYTAELETFAMTGLEVMRERLEYFREHCFSEEVSEENSERDSS</sequence>
<name>A0ABM8B2V9_9BACT</name>
<dbReference type="PANTHER" id="PTHR21015">
    <property type="entry name" value="UDP-N-ACETYLGLUCOSAMINE--N-ACETYLMURAMYL-(PENTAPEPTIDE) PYROPHOSPHORYL-UNDECAPRENOL N-ACETYLGLUCOSAMINE TRANSFERASE 1"/>
    <property type="match status" value="1"/>
</dbReference>